<feature type="region of interest" description="Disordered" evidence="1">
    <location>
        <begin position="421"/>
        <end position="515"/>
    </location>
</feature>
<accession>A0AA39YEF5</accession>
<protein>
    <submittedName>
        <fullName evidence="2">Uncharacterized protein</fullName>
    </submittedName>
</protein>
<dbReference type="AlphaFoldDB" id="A0AA39YEF5"/>
<dbReference type="Proteomes" id="UP001175001">
    <property type="component" value="Unassembled WGS sequence"/>
</dbReference>
<sequence>MSSSGRNASGTGNEQRRSRGSQLLRKASGQMRTAQDNPRDEHISPYGIPSGPQSMVVGPSLFPPTTSTSPNSNQPLTQYLQRRSDGQTRPLFDLRKIPFPRITAAQESWLFARPPLPSNAMTPRELEYSQILINPPPGAFRRNGSITRTWLGASLPGEFRKNNSCLKGTQGSISHMGGAKLNLSPYYWDWLAARTAPPTHAAGGPLARRRVLCDEQHNRDNHSNDGAHFVCPFPHALANARWDHGYEHLVCAACEEAQLGPHGCAPLVRMVLTEGPLVAMCERCALWALDEYGPGYNGCECTAGAFGGLCLQHQNEEAETLARRWIEYRKLHSGPGGWDEDEGAHIVVPYCRCDRVPVPRSLKPFAFWCAACEHPVILPKGKGWRRELSTAALGSSGQMEKKKPQRWLVPDNLPVADFDAEWTRDPSDAPPYRRGGPVVDPDRYRRSDQRQRQPAIGSGHARPPTRPLPQPAAPNRNRDARMGPPPPRQPRRFGGVAPAGPRRSYNISSDNLGDD</sequence>
<gene>
    <name evidence="2" type="ORF">DIS24_g6410</name>
</gene>
<evidence type="ECO:0000313" key="3">
    <source>
        <dbReference type="Proteomes" id="UP001175001"/>
    </source>
</evidence>
<feature type="compositionally biased region" description="Basic and acidic residues" evidence="1">
    <location>
        <begin position="440"/>
        <end position="451"/>
    </location>
</feature>
<reference evidence="2" key="1">
    <citation type="submission" date="2023-06" db="EMBL/GenBank/DDBJ databases">
        <title>Multi-omics analyses reveal the molecular pathogenesis toolkit of Lasiodiplodia hormozganensis, a cross-kingdom pathogen.</title>
        <authorList>
            <person name="Felix C."/>
            <person name="Meneses R."/>
            <person name="Goncalves M.F.M."/>
            <person name="Tilleman L."/>
            <person name="Duarte A.S."/>
            <person name="Jorrin-Novo J.V."/>
            <person name="Van De Peer Y."/>
            <person name="Deforce D."/>
            <person name="Van Nieuwerburgh F."/>
            <person name="Esteves A.C."/>
            <person name="Alves A."/>
        </authorList>
    </citation>
    <scope>NUCLEOTIDE SEQUENCE</scope>
    <source>
        <strain evidence="2">CBS 339.90</strain>
    </source>
</reference>
<keyword evidence="3" id="KW-1185">Reference proteome</keyword>
<dbReference type="EMBL" id="JAUJDW010000031">
    <property type="protein sequence ID" value="KAK0650814.1"/>
    <property type="molecule type" value="Genomic_DNA"/>
</dbReference>
<feature type="region of interest" description="Disordered" evidence="1">
    <location>
        <begin position="1"/>
        <end position="76"/>
    </location>
</feature>
<feature type="compositionally biased region" description="Polar residues" evidence="1">
    <location>
        <begin position="1"/>
        <end position="13"/>
    </location>
</feature>
<feature type="compositionally biased region" description="Low complexity" evidence="1">
    <location>
        <begin position="59"/>
        <end position="76"/>
    </location>
</feature>
<feature type="compositionally biased region" description="Polar residues" evidence="1">
    <location>
        <begin position="505"/>
        <end position="515"/>
    </location>
</feature>
<comment type="caution">
    <text evidence="2">The sequence shown here is derived from an EMBL/GenBank/DDBJ whole genome shotgun (WGS) entry which is preliminary data.</text>
</comment>
<evidence type="ECO:0000256" key="1">
    <source>
        <dbReference type="SAM" id="MobiDB-lite"/>
    </source>
</evidence>
<name>A0AA39YEF5_9PEZI</name>
<evidence type="ECO:0000313" key="2">
    <source>
        <dbReference type="EMBL" id="KAK0650814.1"/>
    </source>
</evidence>
<organism evidence="2 3">
    <name type="scientific">Lasiodiplodia hormozganensis</name>
    <dbReference type="NCBI Taxonomy" id="869390"/>
    <lineage>
        <taxon>Eukaryota</taxon>
        <taxon>Fungi</taxon>
        <taxon>Dikarya</taxon>
        <taxon>Ascomycota</taxon>
        <taxon>Pezizomycotina</taxon>
        <taxon>Dothideomycetes</taxon>
        <taxon>Dothideomycetes incertae sedis</taxon>
        <taxon>Botryosphaeriales</taxon>
        <taxon>Botryosphaeriaceae</taxon>
        <taxon>Lasiodiplodia</taxon>
    </lineage>
</organism>
<proteinExistence type="predicted"/>